<feature type="transmembrane region" description="Helical" evidence="2">
    <location>
        <begin position="98"/>
        <end position="118"/>
    </location>
</feature>
<evidence type="ECO:0000256" key="2">
    <source>
        <dbReference type="SAM" id="Phobius"/>
    </source>
</evidence>
<keyword evidence="2" id="KW-0812">Transmembrane</keyword>
<feature type="region of interest" description="Disordered" evidence="1">
    <location>
        <begin position="1"/>
        <end position="82"/>
    </location>
</feature>
<evidence type="ECO:0000256" key="1">
    <source>
        <dbReference type="SAM" id="MobiDB-lite"/>
    </source>
</evidence>
<comment type="caution">
    <text evidence="3">The sequence shown here is derived from an EMBL/GenBank/DDBJ whole genome shotgun (WGS) entry which is preliminary data.</text>
</comment>
<evidence type="ECO:0000313" key="4">
    <source>
        <dbReference type="Proteomes" id="UP000632740"/>
    </source>
</evidence>
<dbReference type="AlphaFoldDB" id="A0A919P0W5"/>
<dbReference type="EMBL" id="BONK01000002">
    <property type="protein sequence ID" value="GIG19783.1"/>
    <property type="molecule type" value="Genomic_DNA"/>
</dbReference>
<feature type="compositionally biased region" description="Polar residues" evidence="1">
    <location>
        <begin position="1"/>
        <end position="20"/>
    </location>
</feature>
<dbReference type="Pfam" id="PF11241">
    <property type="entry name" value="DUF3043"/>
    <property type="match status" value="1"/>
</dbReference>
<feature type="compositionally biased region" description="Basic and acidic residues" evidence="1">
    <location>
        <begin position="58"/>
        <end position="82"/>
    </location>
</feature>
<keyword evidence="4" id="KW-1185">Reference proteome</keyword>
<dbReference type="InterPro" id="IPR021403">
    <property type="entry name" value="DUF3043"/>
</dbReference>
<organism evidence="3 4">
    <name type="scientific">Cellulomonas chitinilytica</name>
    <dbReference type="NCBI Taxonomy" id="398759"/>
    <lineage>
        <taxon>Bacteria</taxon>
        <taxon>Bacillati</taxon>
        <taxon>Actinomycetota</taxon>
        <taxon>Actinomycetes</taxon>
        <taxon>Micrococcales</taxon>
        <taxon>Cellulomonadaceae</taxon>
        <taxon>Cellulomonas</taxon>
    </lineage>
</organism>
<name>A0A919P0W5_9CELL</name>
<keyword evidence="2" id="KW-0472">Membrane</keyword>
<keyword evidence="2" id="KW-1133">Transmembrane helix</keyword>
<sequence>MFGRSNDPQDATPVTAQATPSPDGKGRPTPKRKEAEAANKRPLVPTDRKAAGKAGRQQAKEQRDREYRAMQTGDERFMPAKDRGPQRRFVRDWVDARWNLAELILPAAAVLLVVQLTLSKAAPLLAALAILVLYVFVLAAIVDGWLMWRRLKKAFAAKFGIDAPPKGTMSYALIRTFQIRPSRMPKPQVKHGQRPS</sequence>
<proteinExistence type="predicted"/>
<feature type="transmembrane region" description="Helical" evidence="2">
    <location>
        <begin position="124"/>
        <end position="148"/>
    </location>
</feature>
<evidence type="ECO:0000313" key="3">
    <source>
        <dbReference type="EMBL" id="GIG19783.1"/>
    </source>
</evidence>
<accession>A0A919P0W5</accession>
<gene>
    <name evidence="3" type="ORF">Cch01nite_05070</name>
</gene>
<reference evidence="3" key="1">
    <citation type="submission" date="2021-01" db="EMBL/GenBank/DDBJ databases">
        <title>Whole genome shotgun sequence of Cellulomonas chitinilytica NBRC 110799.</title>
        <authorList>
            <person name="Komaki H."/>
            <person name="Tamura T."/>
        </authorList>
    </citation>
    <scope>NUCLEOTIDE SEQUENCE</scope>
    <source>
        <strain evidence="3">NBRC 110799</strain>
    </source>
</reference>
<dbReference type="RefSeq" id="WP_203748197.1">
    <property type="nucleotide sequence ID" value="NZ_BONK01000002.1"/>
</dbReference>
<protein>
    <recommendedName>
        <fullName evidence="5">DUF3043 domain-containing protein</fullName>
    </recommendedName>
</protein>
<dbReference type="Proteomes" id="UP000632740">
    <property type="component" value="Unassembled WGS sequence"/>
</dbReference>
<evidence type="ECO:0008006" key="5">
    <source>
        <dbReference type="Google" id="ProtNLM"/>
    </source>
</evidence>